<evidence type="ECO:0000256" key="1">
    <source>
        <dbReference type="SAM" id="Phobius"/>
    </source>
</evidence>
<protein>
    <submittedName>
        <fullName evidence="2">Uncharacterized protein</fullName>
    </submittedName>
</protein>
<reference evidence="2" key="1">
    <citation type="submission" date="2021-03" db="EMBL/GenBank/DDBJ databases">
        <authorList>
            <person name="Li Z."/>
            <person name="Yang C."/>
        </authorList>
    </citation>
    <scope>NUCLEOTIDE SEQUENCE</scope>
    <source>
        <strain evidence="2">Dzin_1.0</strain>
        <tissue evidence="2">Leaf</tissue>
    </source>
</reference>
<organism evidence="2 3">
    <name type="scientific">Dioscorea zingiberensis</name>
    <dbReference type="NCBI Taxonomy" id="325984"/>
    <lineage>
        <taxon>Eukaryota</taxon>
        <taxon>Viridiplantae</taxon>
        <taxon>Streptophyta</taxon>
        <taxon>Embryophyta</taxon>
        <taxon>Tracheophyta</taxon>
        <taxon>Spermatophyta</taxon>
        <taxon>Magnoliopsida</taxon>
        <taxon>Liliopsida</taxon>
        <taxon>Dioscoreales</taxon>
        <taxon>Dioscoreaceae</taxon>
        <taxon>Dioscorea</taxon>
    </lineage>
</organism>
<evidence type="ECO:0000313" key="3">
    <source>
        <dbReference type="Proteomes" id="UP001085076"/>
    </source>
</evidence>
<feature type="transmembrane region" description="Helical" evidence="1">
    <location>
        <begin position="194"/>
        <end position="213"/>
    </location>
</feature>
<accession>A0A9D5HFZ4</accession>
<keyword evidence="1" id="KW-1133">Transmembrane helix</keyword>
<sequence>MYRRSPTPFNTFPAEFLFQQKVGSLRISSHLITPSAGPTFHISADHGSHLIENVGKWSSPDFSISRASIGDLHVIISLPSLNSFTGHSQLPSRAIFKTSESFLAVTKQSLIFVTVATVNVSISSLSATISPSRAREACKWAIFRMGTVVSSGEVFLSARLVFELSRFPSLPHRVGVGVAVSSRAIGRRPLGMRCIYRILCNLWMTICIFWTILDKSISSNIHDASVRRGKDGEDGKSLLPRIFKGIA</sequence>
<reference evidence="2" key="2">
    <citation type="journal article" date="2022" name="Hortic Res">
        <title>The genome of Dioscorea zingiberensis sheds light on the biosynthesis, origin and evolution of the medicinally important diosgenin saponins.</title>
        <authorList>
            <person name="Li Y."/>
            <person name="Tan C."/>
            <person name="Li Z."/>
            <person name="Guo J."/>
            <person name="Li S."/>
            <person name="Chen X."/>
            <person name="Wang C."/>
            <person name="Dai X."/>
            <person name="Yang H."/>
            <person name="Song W."/>
            <person name="Hou L."/>
            <person name="Xu J."/>
            <person name="Tong Z."/>
            <person name="Xu A."/>
            <person name="Yuan X."/>
            <person name="Wang W."/>
            <person name="Yang Q."/>
            <person name="Chen L."/>
            <person name="Sun Z."/>
            <person name="Wang K."/>
            <person name="Pan B."/>
            <person name="Chen J."/>
            <person name="Bao Y."/>
            <person name="Liu F."/>
            <person name="Qi X."/>
            <person name="Gang D.R."/>
            <person name="Wen J."/>
            <person name="Li J."/>
        </authorList>
    </citation>
    <scope>NUCLEOTIDE SEQUENCE</scope>
    <source>
        <strain evidence="2">Dzin_1.0</strain>
    </source>
</reference>
<keyword evidence="1" id="KW-0812">Transmembrane</keyword>
<dbReference type="EMBL" id="JAGGNH010000004">
    <property type="protein sequence ID" value="KAJ0974807.1"/>
    <property type="molecule type" value="Genomic_DNA"/>
</dbReference>
<evidence type="ECO:0000313" key="2">
    <source>
        <dbReference type="EMBL" id="KAJ0974807.1"/>
    </source>
</evidence>
<proteinExistence type="predicted"/>
<comment type="caution">
    <text evidence="2">The sequence shown here is derived from an EMBL/GenBank/DDBJ whole genome shotgun (WGS) entry which is preliminary data.</text>
</comment>
<dbReference type="AlphaFoldDB" id="A0A9D5HFZ4"/>
<gene>
    <name evidence="2" type="ORF">J5N97_016772</name>
</gene>
<dbReference type="Proteomes" id="UP001085076">
    <property type="component" value="Miscellaneous, Linkage group lg04"/>
</dbReference>
<name>A0A9D5HFZ4_9LILI</name>
<keyword evidence="3" id="KW-1185">Reference proteome</keyword>
<keyword evidence="1" id="KW-0472">Membrane</keyword>